<dbReference type="EMBL" id="CSTE01000002">
    <property type="protein sequence ID" value="CQR50927.1"/>
    <property type="molecule type" value="Genomic_DNA"/>
</dbReference>
<dbReference type="NCBIfam" id="TIGR01409">
    <property type="entry name" value="TAT_signal_seq"/>
    <property type="match status" value="1"/>
</dbReference>
<dbReference type="RefSeq" id="WP_089779255.1">
    <property type="nucleotide sequence ID" value="NZ_CABLRR010000002.1"/>
</dbReference>
<dbReference type="InterPro" id="IPR042100">
    <property type="entry name" value="Bug_dom1"/>
</dbReference>
<dbReference type="PROSITE" id="PS51318">
    <property type="entry name" value="TAT"/>
    <property type="match status" value="1"/>
</dbReference>
<dbReference type="InterPro" id="IPR005064">
    <property type="entry name" value="BUG"/>
</dbReference>
<sequence>MGDDTISNRSGRSALNRRNFIKAAGVGGVALSAGCLGSLSGEQEWPSRPVEIISPWSAGGGADRTSRAVADAAENHTEVSWNVSNQTGGSGSVGMNAAANADPDGHTIGCTAPEIALFEHLGIADLSPDDITPIMQYTEFPAALVVSEDAEFSTLDEWITYGQDNTLQMANSGFGSSWHMAAAGIASEAGVNVEHISYEGAAPAMTAVVNGEVDCTAVGAAEVAPQVQDGGLSALGVAFDQQVEALPNTPTLADQGLDISIGSWLAHFAPAGIDDELKQQLADVYSAVYEDDSFVEFMENNNFIRVERDPDELQDFLDQQYEFYGNLVDELGIEKQ</sequence>
<evidence type="ECO:0000313" key="2">
    <source>
        <dbReference type="Proteomes" id="UP000198902"/>
    </source>
</evidence>
<dbReference type="Gene3D" id="3.40.190.150">
    <property type="entry name" value="Bordetella uptake gene, domain 1"/>
    <property type="match status" value="1"/>
</dbReference>
<dbReference type="AlphaFoldDB" id="A0A0D6JSS6"/>
<protein>
    <submittedName>
        <fullName evidence="1">Tripartite tricarboxylate transporter family receptor</fullName>
    </submittedName>
</protein>
<dbReference type="CDD" id="cd07012">
    <property type="entry name" value="PBP2_Bug_TTT"/>
    <property type="match status" value="1"/>
</dbReference>
<dbReference type="SUPFAM" id="SSF53850">
    <property type="entry name" value="Periplasmic binding protein-like II"/>
    <property type="match status" value="1"/>
</dbReference>
<dbReference type="PANTHER" id="PTHR42928">
    <property type="entry name" value="TRICARBOXYLATE-BINDING PROTEIN"/>
    <property type="match status" value="1"/>
</dbReference>
<dbReference type="OrthoDB" id="340746at2157"/>
<evidence type="ECO:0000313" key="1">
    <source>
        <dbReference type="EMBL" id="CQR50927.1"/>
    </source>
</evidence>
<organism evidence="1 2">
    <name type="scientific">Haloferax massiliensis</name>
    <dbReference type="NCBI Taxonomy" id="1476858"/>
    <lineage>
        <taxon>Archaea</taxon>
        <taxon>Methanobacteriati</taxon>
        <taxon>Methanobacteriota</taxon>
        <taxon>Stenosarchaea group</taxon>
        <taxon>Halobacteria</taxon>
        <taxon>Halobacteriales</taxon>
        <taxon>Haloferacaceae</taxon>
        <taxon>Haloferax</taxon>
    </lineage>
</organism>
<gene>
    <name evidence="1" type="ORF">BN996_02412</name>
</gene>
<dbReference type="Gene3D" id="3.40.190.10">
    <property type="entry name" value="Periplasmic binding protein-like II"/>
    <property type="match status" value="1"/>
</dbReference>
<name>A0A0D6JSS6_9EURY</name>
<dbReference type="InterPro" id="IPR006311">
    <property type="entry name" value="TAT_signal"/>
</dbReference>
<dbReference type="Proteomes" id="UP000198902">
    <property type="component" value="Unassembled WGS sequence"/>
</dbReference>
<dbReference type="PANTHER" id="PTHR42928:SF5">
    <property type="entry name" value="BLR1237 PROTEIN"/>
    <property type="match status" value="1"/>
</dbReference>
<reference evidence="2" key="1">
    <citation type="submission" date="2015-03" db="EMBL/GenBank/DDBJ databases">
        <authorList>
            <person name="Urmite Genomes"/>
        </authorList>
    </citation>
    <scope>NUCLEOTIDE SEQUENCE [LARGE SCALE GENOMIC DNA]</scope>
    <source>
        <strain evidence="2">Arc-Hr</strain>
    </source>
</reference>
<dbReference type="PIRSF" id="PIRSF017082">
    <property type="entry name" value="YflP"/>
    <property type="match status" value="1"/>
</dbReference>
<keyword evidence="2" id="KW-1185">Reference proteome</keyword>
<dbReference type="InterPro" id="IPR019546">
    <property type="entry name" value="TAT_signal_bac_arc"/>
</dbReference>
<keyword evidence="1" id="KW-0675">Receptor</keyword>
<accession>A0A0D6JSS6</accession>
<proteinExistence type="predicted"/>
<dbReference type="Pfam" id="PF03401">
    <property type="entry name" value="TctC"/>
    <property type="match status" value="1"/>
</dbReference>